<dbReference type="InterPro" id="IPR050980">
    <property type="entry name" value="2C_sensor_his_kinase"/>
</dbReference>
<evidence type="ECO:0000259" key="7">
    <source>
        <dbReference type="PROSITE" id="PS50109"/>
    </source>
</evidence>
<dbReference type="PANTHER" id="PTHR44936">
    <property type="entry name" value="SENSOR PROTEIN CREC"/>
    <property type="match status" value="1"/>
</dbReference>
<evidence type="ECO:0000256" key="2">
    <source>
        <dbReference type="ARBA" id="ARBA00012438"/>
    </source>
</evidence>
<dbReference type="Proteomes" id="UP000509750">
    <property type="component" value="Chromosome"/>
</dbReference>
<dbReference type="EMBL" id="CP058529">
    <property type="protein sequence ID" value="QLG26859.1"/>
    <property type="molecule type" value="Genomic_DNA"/>
</dbReference>
<keyword evidence="4" id="KW-0547">Nucleotide-binding</keyword>
<dbReference type="InterPro" id="IPR000014">
    <property type="entry name" value="PAS"/>
</dbReference>
<feature type="domain" description="Histidine kinase" evidence="7">
    <location>
        <begin position="132"/>
        <end position="341"/>
    </location>
</feature>
<dbReference type="SMART" id="SM00387">
    <property type="entry name" value="HATPase_c"/>
    <property type="match status" value="1"/>
</dbReference>
<dbReference type="InterPro" id="IPR003594">
    <property type="entry name" value="HATPase_dom"/>
</dbReference>
<keyword evidence="3" id="KW-0808">Transferase</keyword>
<dbReference type="InterPro" id="IPR036890">
    <property type="entry name" value="HATPase_C_sf"/>
</dbReference>
<name>A0A7D5K6L9_9EURY</name>
<evidence type="ECO:0000256" key="1">
    <source>
        <dbReference type="ARBA" id="ARBA00000085"/>
    </source>
</evidence>
<feature type="domain" description="PAS" evidence="8">
    <location>
        <begin position="7"/>
        <end position="62"/>
    </location>
</feature>
<dbReference type="EC" id="2.7.13.3" evidence="2"/>
<dbReference type="SUPFAM" id="SSF55785">
    <property type="entry name" value="PYP-like sensor domain (PAS domain)"/>
    <property type="match status" value="1"/>
</dbReference>
<dbReference type="InterPro" id="IPR005467">
    <property type="entry name" value="His_kinase_dom"/>
</dbReference>
<reference evidence="9 10" key="1">
    <citation type="submission" date="2020-07" db="EMBL/GenBank/DDBJ databases">
        <title>Gai3-2, isolated from salt lake.</title>
        <authorList>
            <person name="Cui H."/>
            <person name="Shi X."/>
        </authorList>
    </citation>
    <scope>NUCLEOTIDE SEQUENCE [LARGE SCALE GENOMIC DNA]</scope>
    <source>
        <strain evidence="9 10">Gai3-2</strain>
    </source>
</reference>
<dbReference type="InterPro" id="IPR035965">
    <property type="entry name" value="PAS-like_dom_sf"/>
</dbReference>
<gene>
    <name evidence="9" type="ORF">HUG10_04575</name>
</gene>
<dbReference type="GeneID" id="56028082"/>
<evidence type="ECO:0000256" key="5">
    <source>
        <dbReference type="ARBA" id="ARBA00022777"/>
    </source>
</evidence>
<dbReference type="NCBIfam" id="TIGR00229">
    <property type="entry name" value="sensory_box"/>
    <property type="match status" value="1"/>
</dbReference>
<dbReference type="SUPFAM" id="SSF55874">
    <property type="entry name" value="ATPase domain of HSP90 chaperone/DNA topoisomerase II/histidine kinase"/>
    <property type="match status" value="1"/>
</dbReference>
<dbReference type="AlphaFoldDB" id="A0A7D5K6L9"/>
<dbReference type="KEGG" id="halg:HUG10_04575"/>
<dbReference type="PROSITE" id="PS50109">
    <property type="entry name" value="HIS_KIN"/>
    <property type="match status" value="1"/>
</dbReference>
<dbReference type="Gene3D" id="3.30.565.10">
    <property type="entry name" value="Histidine kinase-like ATPase, C-terminal domain"/>
    <property type="match status" value="1"/>
</dbReference>
<evidence type="ECO:0000256" key="6">
    <source>
        <dbReference type="ARBA" id="ARBA00022840"/>
    </source>
</evidence>
<dbReference type="RefSeq" id="WP_179168434.1">
    <property type="nucleotide sequence ID" value="NZ_CP058529.1"/>
</dbReference>
<evidence type="ECO:0000259" key="8">
    <source>
        <dbReference type="PROSITE" id="PS50112"/>
    </source>
</evidence>
<proteinExistence type="predicted"/>
<dbReference type="GO" id="GO:0005524">
    <property type="term" value="F:ATP binding"/>
    <property type="evidence" value="ECO:0007669"/>
    <property type="project" value="UniProtKB-KW"/>
</dbReference>
<dbReference type="SMART" id="SM00091">
    <property type="entry name" value="PAS"/>
    <property type="match status" value="1"/>
</dbReference>
<dbReference type="OrthoDB" id="342253at2157"/>
<keyword evidence="5" id="KW-0418">Kinase</keyword>
<dbReference type="PANTHER" id="PTHR44936:SF10">
    <property type="entry name" value="SENSOR PROTEIN RSTB"/>
    <property type="match status" value="1"/>
</dbReference>
<protein>
    <recommendedName>
        <fullName evidence="2">histidine kinase</fullName>
        <ecNumber evidence="2">2.7.13.3</ecNumber>
    </recommendedName>
</protein>
<comment type="catalytic activity">
    <reaction evidence="1">
        <text>ATP + protein L-histidine = ADP + protein N-phospho-L-histidine.</text>
        <dbReference type="EC" id="2.7.13.3"/>
    </reaction>
</comment>
<dbReference type="GO" id="GO:0004673">
    <property type="term" value="F:protein histidine kinase activity"/>
    <property type="evidence" value="ECO:0007669"/>
    <property type="project" value="UniProtKB-EC"/>
</dbReference>
<dbReference type="Gene3D" id="3.30.450.20">
    <property type="entry name" value="PAS domain"/>
    <property type="match status" value="1"/>
</dbReference>
<dbReference type="PROSITE" id="PS50112">
    <property type="entry name" value="PAS"/>
    <property type="match status" value="1"/>
</dbReference>
<dbReference type="Pfam" id="PF02518">
    <property type="entry name" value="HATPase_c"/>
    <property type="match status" value="1"/>
</dbReference>
<evidence type="ECO:0000313" key="10">
    <source>
        <dbReference type="Proteomes" id="UP000509750"/>
    </source>
</evidence>
<evidence type="ECO:0000256" key="4">
    <source>
        <dbReference type="ARBA" id="ARBA00022741"/>
    </source>
</evidence>
<keyword evidence="10" id="KW-1185">Reference proteome</keyword>
<sequence>MNDRPAPMRAYVELFDASPNPALLAGPDFRIVDANQACVEFTGYSREELRGKLPEVLFTNPEPFEEAISAFAAGETWRGTFELEARDGRFKYGQGIGAPIQDGEEIVGYFGIFVDATRLRRYEQTLNIFSRVFRHNLRNDASVVLGYLELLREHVDSPEALSAATYVEHRVRTLLDRAETARRLESVLDAGGEDLGPVALDEVIPDAVERTAEQFPEATFRTDPIPSVAVAADDAIPEVLSAVLENAVVHNDVDRPVVEVSVETDLGSDQVLVTVADNGPGIDADEVPAALGDREASQLEHGAGLDLFFVSCVMNEYSGRLDIRDNHPRGAVVELRFRRVDRP</sequence>
<dbReference type="CDD" id="cd00130">
    <property type="entry name" value="PAS"/>
    <property type="match status" value="1"/>
</dbReference>
<accession>A0A7D5K6L9</accession>
<keyword evidence="6" id="KW-0067">ATP-binding</keyword>
<evidence type="ECO:0000313" key="9">
    <source>
        <dbReference type="EMBL" id="QLG26859.1"/>
    </source>
</evidence>
<organism evidence="9 10">
    <name type="scientific">Halorarum halophilum</name>
    <dbReference type="NCBI Taxonomy" id="2743090"/>
    <lineage>
        <taxon>Archaea</taxon>
        <taxon>Methanobacteriati</taxon>
        <taxon>Methanobacteriota</taxon>
        <taxon>Stenosarchaea group</taxon>
        <taxon>Halobacteria</taxon>
        <taxon>Halobacteriales</taxon>
        <taxon>Haloferacaceae</taxon>
        <taxon>Halorarum</taxon>
    </lineage>
</organism>
<dbReference type="Pfam" id="PF13426">
    <property type="entry name" value="PAS_9"/>
    <property type="match status" value="1"/>
</dbReference>
<evidence type="ECO:0000256" key="3">
    <source>
        <dbReference type="ARBA" id="ARBA00022679"/>
    </source>
</evidence>